<dbReference type="SUPFAM" id="SSF52540">
    <property type="entry name" value="P-loop containing nucleoside triphosphate hydrolases"/>
    <property type="match status" value="1"/>
</dbReference>
<dbReference type="InterPro" id="IPR027417">
    <property type="entry name" value="P-loop_NTPase"/>
</dbReference>
<dbReference type="InterPro" id="IPR003593">
    <property type="entry name" value="AAA+_ATPase"/>
</dbReference>
<dbReference type="Pfam" id="PF00005">
    <property type="entry name" value="ABC_tran"/>
    <property type="match status" value="1"/>
</dbReference>
<dbReference type="GO" id="GO:0005524">
    <property type="term" value="F:ATP binding"/>
    <property type="evidence" value="ECO:0007669"/>
    <property type="project" value="UniProtKB-KW"/>
</dbReference>
<dbReference type="SUPFAM" id="SSF50331">
    <property type="entry name" value="MOP-like"/>
    <property type="match status" value="1"/>
</dbReference>
<dbReference type="Gene3D" id="3.40.50.300">
    <property type="entry name" value="P-loop containing nucleotide triphosphate hydrolases"/>
    <property type="match status" value="1"/>
</dbReference>
<dbReference type="AlphaFoldDB" id="A0A9Q9T3B7"/>
<evidence type="ECO:0000313" key="5">
    <source>
        <dbReference type="EMBL" id="UYC80692.1"/>
    </source>
</evidence>
<keyword evidence="2" id="KW-0547">Nucleotide-binding</keyword>
<dbReference type="PROSITE" id="PS50893">
    <property type="entry name" value="ABC_TRANSPORTER_2"/>
    <property type="match status" value="1"/>
</dbReference>
<feature type="domain" description="ABC transporter" evidence="4">
    <location>
        <begin position="1"/>
        <end position="236"/>
    </location>
</feature>
<dbReference type="PROSITE" id="PS00211">
    <property type="entry name" value="ABC_TRANSPORTER_1"/>
    <property type="match status" value="1"/>
</dbReference>
<accession>A0A9Q9T3B7</accession>
<dbReference type="PANTHER" id="PTHR42781">
    <property type="entry name" value="SPERMIDINE/PUTRESCINE IMPORT ATP-BINDING PROTEIN POTA"/>
    <property type="match status" value="1"/>
</dbReference>
<dbReference type="InterPro" id="IPR050093">
    <property type="entry name" value="ABC_SmlMolc_Importer"/>
</dbReference>
<evidence type="ECO:0000256" key="3">
    <source>
        <dbReference type="ARBA" id="ARBA00022840"/>
    </source>
</evidence>
<dbReference type="PANTHER" id="PTHR42781:SF4">
    <property type="entry name" value="SPERMIDINE_PUTRESCINE IMPORT ATP-BINDING PROTEIN POTA"/>
    <property type="match status" value="1"/>
</dbReference>
<name>A0A9Q9T3B7_9MICO</name>
<dbReference type="EMBL" id="CP106879">
    <property type="protein sequence ID" value="UYC80692.1"/>
    <property type="molecule type" value="Genomic_DNA"/>
</dbReference>
<reference evidence="5" key="1">
    <citation type="submission" date="2022-09" db="EMBL/GenBank/DDBJ databases">
        <title>Taxonomy of Curtobacterium flaccumfaciens.</title>
        <authorList>
            <person name="Osdaghi E."/>
            <person name="Taghavi S.M."/>
            <person name="Hamidizade M."/>
            <person name="Abachi H."/>
            <person name="Fazliarab A."/>
            <person name="Baeyen S."/>
            <person name="Portier P."/>
            <person name="Van Vaerenbergh J."/>
            <person name="Jacques M.-A."/>
        </authorList>
    </citation>
    <scope>NUCLEOTIDE SEQUENCE</scope>
    <source>
        <strain evidence="5">AGQB46</strain>
    </source>
</reference>
<dbReference type="SMART" id="SM00382">
    <property type="entry name" value="AAA"/>
    <property type="match status" value="1"/>
</dbReference>
<protein>
    <submittedName>
        <fullName evidence="5">ABC transporter ATP-binding protein</fullName>
    </submittedName>
</protein>
<sequence>MTAEGTVGVRAHVVVGSRDVDVAIEVRAGECLAVIGPNGAGKSTLLEALAGLLPIDAGRIELDGVQVSSPRHTVPAHRRRTGLVAQRSDLFPFLDVVGNVAFGPRAAGAGRATARERARDALDTVGVADLATRHPGTLSGGQAQRVAIARALATEPAVLLLDEPTSALDVGAQDEVRAALRTAVAGRPAVLVTHDPVEVVALADRVVVLEGGRMVEQGTPAAVLGRPTSAFAATFSGLALVRGTATGGGIAIDGGGELASGTHAVPPGRPALAAFHPTAAVLTRDGAGAARTVSSLEPRDGLVRVRAGDLVADLTLARLTALGIAPGDAVRIDVPAAEVAVYAPPG</sequence>
<gene>
    <name evidence="5" type="ORF">OE229_16510</name>
</gene>
<evidence type="ECO:0000256" key="1">
    <source>
        <dbReference type="ARBA" id="ARBA00022448"/>
    </source>
</evidence>
<evidence type="ECO:0000259" key="4">
    <source>
        <dbReference type="PROSITE" id="PS50893"/>
    </source>
</evidence>
<keyword evidence="3 5" id="KW-0067">ATP-binding</keyword>
<dbReference type="InterPro" id="IPR003439">
    <property type="entry name" value="ABC_transporter-like_ATP-bd"/>
</dbReference>
<proteinExistence type="predicted"/>
<organism evidence="5 6">
    <name type="scientific">Curtobacterium poinsettiae</name>
    <dbReference type="NCBI Taxonomy" id="159612"/>
    <lineage>
        <taxon>Bacteria</taxon>
        <taxon>Bacillati</taxon>
        <taxon>Actinomycetota</taxon>
        <taxon>Actinomycetes</taxon>
        <taxon>Micrococcales</taxon>
        <taxon>Microbacteriaceae</taxon>
        <taxon>Curtobacterium</taxon>
    </lineage>
</organism>
<evidence type="ECO:0000313" key="6">
    <source>
        <dbReference type="Proteomes" id="UP001062223"/>
    </source>
</evidence>
<dbReference type="InterPro" id="IPR008995">
    <property type="entry name" value="Mo/tungstate-bd_C_term_dom"/>
</dbReference>
<keyword evidence="1" id="KW-0813">Transport</keyword>
<evidence type="ECO:0000256" key="2">
    <source>
        <dbReference type="ARBA" id="ARBA00022741"/>
    </source>
</evidence>
<dbReference type="Proteomes" id="UP001062223">
    <property type="component" value="Chromosome"/>
</dbReference>
<dbReference type="RefSeq" id="WP_262138955.1">
    <property type="nucleotide sequence ID" value="NZ_CP106879.1"/>
</dbReference>
<dbReference type="GO" id="GO:0016887">
    <property type="term" value="F:ATP hydrolysis activity"/>
    <property type="evidence" value="ECO:0007669"/>
    <property type="project" value="InterPro"/>
</dbReference>
<dbReference type="KEGG" id="cpoi:OE229_16510"/>
<dbReference type="InterPro" id="IPR017871">
    <property type="entry name" value="ABC_transporter-like_CS"/>
</dbReference>